<feature type="domain" description="Cupin type-1" evidence="2">
    <location>
        <begin position="35"/>
        <end position="138"/>
    </location>
</feature>
<dbReference type="Proteomes" id="UP000217676">
    <property type="component" value="Chromosome"/>
</dbReference>
<dbReference type="KEGG" id="slau:SLA_0186"/>
<accession>A0A160NUD6</accession>
<proteinExistence type="predicted"/>
<feature type="compositionally biased region" description="Basic and acidic residues" evidence="1">
    <location>
        <begin position="174"/>
        <end position="185"/>
    </location>
</feature>
<dbReference type="EMBL" id="AP017424">
    <property type="protein sequence ID" value="BAU81141.1"/>
    <property type="molecule type" value="Genomic_DNA"/>
</dbReference>
<evidence type="ECO:0000313" key="3">
    <source>
        <dbReference type="EMBL" id="BAU81141.1"/>
    </source>
</evidence>
<dbReference type="AlphaFoldDB" id="A0A160NUD6"/>
<evidence type="ECO:0000256" key="1">
    <source>
        <dbReference type="SAM" id="MobiDB-lite"/>
    </source>
</evidence>
<keyword evidence="4" id="KW-1185">Reference proteome</keyword>
<organism evidence="3 4">
    <name type="scientific">Streptomyces laurentii</name>
    <dbReference type="NCBI Taxonomy" id="39478"/>
    <lineage>
        <taxon>Bacteria</taxon>
        <taxon>Bacillati</taxon>
        <taxon>Actinomycetota</taxon>
        <taxon>Actinomycetes</taxon>
        <taxon>Kitasatosporales</taxon>
        <taxon>Streptomycetaceae</taxon>
        <taxon>Streptomyces</taxon>
    </lineage>
</organism>
<gene>
    <name evidence="3" type="ORF">SLA_0186</name>
</gene>
<name>A0A160NUD6_STRLU</name>
<dbReference type="Pfam" id="PF00190">
    <property type="entry name" value="Cupin_1"/>
    <property type="match status" value="1"/>
</dbReference>
<dbReference type="PANTHER" id="PTHR36440:SF1">
    <property type="entry name" value="PUTATIVE (AFU_ORTHOLOGUE AFUA_8G07350)-RELATED"/>
    <property type="match status" value="1"/>
</dbReference>
<evidence type="ECO:0000313" key="4">
    <source>
        <dbReference type="Proteomes" id="UP000217676"/>
    </source>
</evidence>
<dbReference type="SUPFAM" id="SSF51182">
    <property type="entry name" value="RmlC-like cupins"/>
    <property type="match status" value="1"/>
</dbReference>
<protein>
    <recommendedName>
        <fullName evidence="2">Cupin type-1 domain-containing protein</fullName>
    </recommendedName>
</protein>
<dbReference type="InterPro" id="IPR014710">
    <property type="entry name" value="RmlC-like_jellyroll"/>
</dbReference>
<dbReference type="InterPro" id="IPR011051">
    <property type="entry name" value="RmlC_Cupin_sf"/>
</dbReference>
<dbReference type="CDD" id="cd02208">
    <property type="entry name" value="cupin_RmlC-like"/>
    <property type="match status" value="1"/>
</dbReference>
<evidence type="ECO:0000259" key="2">
    <source>
        <dbReference type="Pfam" id="PF00190"/>
    </source>
</evidence>
<dbReference type="InterPro" id="IPR053146">
    <property type="entry name" value="QDO-like"/>
</dbReference>
<sequence length="231" mass="24566">MTATAIGPGGGLVVPPGLGKTLVTAAQRVTFKVTGEHTPTSSTFEVVVPPGFDVGAHAHVRSEELFYVLEGELDVLAFEPLVRTRDSWHGWESPSGQRVVRATAGTLILVPPGCPHAFANPTGDPVRMLFQASPPPDHERYFEELMDILGSGGPPDHDAIEALRLRYDIEQITPLRHDGEPRPDDTEAALDGAVPGLDGTEAGRDGAVPGLDGAKVRRDDTGPRPERPPAV</sequence>
<dbReference type="Gene3D" id="2.60.120.10">
    <property type="entry name" value="Jelly Rolls"/>
    <property type="match status" value="1"/>
</dbReference>
<dbReference type="PANTHER" id="PTHR36440">
    <property type="entry name" value="PUTATIVE (AFU_ORTHOLOGUE AFUA_8G07350)-RELATED"/>
    <property type="match status" value="1"/>
</dbReference>
<feature type="compositionally biased region" description="Basic and acidic residues" evidence="1">
    <location>
        <begin position="214"/>
        <end position="231"/>
    </location>
</feature>
<reference evidence="3 4" key="1">
    <citation type="journal article" date="2016" name="Genome Announc.">
        <title>Complete Genome Sequence of Thiostrepton-Producing Streptomyces laurentii ATCC 31255.</title>
        <authorList>
            <person name="Doi K."/>
            <person name="Fujino Y."/>
            <person name="Nagayoshi Y."/>
            <person name="Ohshima T."/>
            <person name="Ogata S."/>
        </authorList>
    </citation>
    <scope>NUCLEOTIDE SEQUENCE [LARGE SCALE GENOMIC DNA]</scope>
    <source>
        <strain evidence="3 4">ATCC 31255</strain>
    </source>
</reference>
<dbReference type="InterPro" id="IPR006045">
    <property type="entry name" value="Cupin_1"/>
</dbReference>
<feature type="region of interest" description="Disordered" evidence="1">
    <location>
        <begin position="174"/>
        <end position="231"/>
    </location>
</feature>